<dbReference type="PANTHER" id="PTHR11540">
    <property type="entry name" value="MALATE AND LACTATE DEHYDROGENASE"/>
    <property type="match status" value="1"/>
</dbReference>
<dbReference type="EMBL" id="JBJUIK010000001">
    <property type="protein sequence ID" value="KAL3537678.1"/>
    <property type="molecule type" value="Genomic_DNA"/>
</dbReference>
<dbReference type="Proteomes" id="UP001630127">
    <property type="component" value="Unassembled WGS sequence"/>
</dbReference>
<dbReference type="GO" id="GO:0006099">
    <property type="term" value="P:tricarboxylic acid cycle"/>
    <property type="evidence" value="ECO:0007669"/>
    <property type="project" value="UniProtKB-KW"/>
</dbReference>
<dbReference type="SUPFAM" id="SSF51735">
    <property type="entry name" value="NAD(P)-binding Rossmann-fold domains"/>
    <property type="match status" value="1"/>
</dbReference>
<keyword evidence="4" id="KW-0520">NAD</keyword>
<dbReference type="InterPro" id="IPR001236">
    <property type="entry name" value="Lactate/malate_DH_N"/>
</dbReference>
<evidence type="ECO:0000256" key="2">
    <source>
        <dbReference type="ARBA" id="ARBA00022532"/>
    </source>
</evidence>
<dbReference type="GO" id="GO:0030060">
    <property type="term" value="F:L-malate dehydrogenase (NAD+) activity"/>
    <property type="evidence" value="ECO:0007669"/>
    <property type="project" value="UniProtKB-EC"/>
</dbReference>
<dbReference type="AlphaFoldDB" id="A0ABD3B329"/>
<evidence type="ECO:0000256" key="3">
    <source>
        <dbReference type="ARBA" id="ARBA00023002"/>
    </source>
</evidence>
<reference evidence="6 7" key="1">
    <citation type="submission" date="2024-11" db="EMBL/GenBank/DDBJ databases">
        <title>A near-complete genome assembly of Cinchona calisaya.</title>
        <authorList>
            <person name="Lian D.C."/>
            <person name="Zhao X.W."/>
            <person name="Wei L."/>
        </authorList>
    </citation>
    <scope>NUCLEOTIDE SEQUENCE [LARGE SCALE GENOMIC DNA]</scope>
    <source>
        <tissue evidence="6">Nenye</tissue>
    </source>
</reference>
<gene>
    <name evidence="6" type="ORF">ACH5RR_001044</name>
</gene>
<protein>
    <recommendedName>
        <fullName evidence="1">malate dehydrogenase</fullName>
        <ecNumber evidence="1">1.1.1.37</ecNumber>
    </recommendedName>
</protein>
<evidence type="ECO:0000313" key="6">
    <source>
        <dbReference type="EMBL" id="KAL3537678.1"/>
    </source>
</evidence>
<accession>A0ABD3B329</accession>
<dbReference type="Gene3D" id="3.40.50.720">
    <property type="entry name" value="NAD(P)-binding Rossmann-like Domain"/>
    <property type="match status" value="1"/>
</dbReference>
<dbReference type="Pfam" id="PF00056">
    <property type="entry name" value="Ldh_1_N"/>
    <property type="match status" value="1"/>
</dbReference>
<comment type="caution">
    <text evidence="6">The sequence shown here is derived from an EMBL/GenBank/DDBJ whole genome shotgun (WGS) entry which is preliminary data.</text>
</comment>
<proteinExistence type="predicted"/>
<evidence type="ECO:0000256" key="4">
    <source>
        <dbReference type="ARBA" id="ARBA00023027"/>
    </source>
</evidence>
<name>A0ABD3B329_9GENT</name>
<evidence type="ECO:0000259" key="5">
    <source>
        <dbReference type="Pfam" id="PF00056"/>
    </source>
</evidence>
<keyword evidence="3" id="KW-0560">Oxidoreductase</keyword>
<keyword evidence="7" id="KW-1185">Reference proteome</keyword>
<evidence type="ECO:0000256" key="1">
    <source>
        <dbReference type="ARBA" id="ARBA00012995"/>
    </source>
</evidence>
<feature type="domain" description="Lactate/malate dehydrogenase N-terminal" evidence="5">
    <location>
        <begin position="133"/>
        <end position="239"/>
    </location>
</feature>
<keyword evidence="2" id="KW-0816">Tricarboxylic acid cycle</keyword>
<evidence type="ECO:0000313" key="7">
    <source>
        <dbReference type="Proteomes" id="UP001630127"/>
    </source>
</evidence>
<organism evidence="6 7">
    <name type="scientific">Cinchona calisaya</name>
    <dbReference type="NCBI Taxonomy" id="153742"/>
    <lineage>
        <taxon>Eukaryota</taxon>
        <taxon>Viridiplantae</taxon>
        <taxon>Streptophyta</taxon>
        <taxon>Embryophyta</taxon>
        <taxon>Tracheophyta</taxon>
        <taxon>Spermatophyta</taxon>
        <taxon>Magnoliopsida</taxon>
        <taxon>eudicotyledons</taxon>
        <taxon>Gunneridae</taxon>
        <taxon>Pentapetalae</taxon>
        <taxon>asterids</taxon>
        <taxon>lamiids</taxon>
        <taxon>Gentianales</taxon>
        <taxon>Rubiaceae</taxon>
        <taxon>Cinchonoideae</taxon>
        <taxon>Cinchoneae</taxon>
        <taxon>Cinchona</taxon>
    </lineage>
</organism>
<dbReference type="PANTHER" id="PTHR11540:SF58">
    <property type="entry name" value="MALATE DEHYDROGENASE 1, MITOCHONDRIAL-RELATED"/>
    <property type="match status" value="1"/>
</dbReference>
<dbReference type="EC" id="1.1.1.37" evidence="1"/>
<dbReference type="InterPro" id="IPR036291">
    <property type="entry name" value="NAD(P)-bd_dom_sf"/>
</dbReference>
<sequence length="243" mass="27995">MAIKQFAAMMDWMLLEPTRPKQMTSVAKYFEKFENWRKDMLDLKLELDELYFIEKFSMGLDWNIRLKLWEFRSPPKILFEAYLRANFEEAVMKKVEVEEGRTMGWDGLLTSLRTRLYWILGPEQLFKTCLVSSKLESPVKLYGRKDAIMDWFNLETSTEERQVQVAGFAGEKQLGQALEGADIVIIPTGAPRKTGVTRDDLININAGIFKPFSTAITKYCSHALVNMISNPMSLIVPIASEVF</sequence>